<proteinExistence type="predicted"/>
<feature type="domain" description="F-box" evidence="1">
    <location>
        <begin position="1"/>
        <end position="44"/>
    </location>
</feature>
<dbReference type="PROSITE" id="PS50181">
    <property type="entry name" value="FBOX"/>
    <property type="match status" value="1"/>
</dbReference>
<organism evidence="2 3">
    <name type="scientific">Spinacia oleracea</name>
    <name type="common">Spinach</name>
    <dbReference type="NCBI Taxonomy" id="3562"/>
    <lineage>
        <taxon>Eukaryota</taxon>
        <taxon>Viridiplantae</taxon>
        <taxon>Streptophyta</taxon>
        <taxon>Embryophyta</taxon>
        <taxon>Tracheophyta</taxon>
        <taxon>Spermatophyta</taxon>
        <taxon>Magnoliopsida</taxon>
        <taxon>eudicotyledons</taxon>
        <taxon>Gunneridae</taxon>
        <taxon>Pentapetalae</taxon>
        <taxon>Caryophyllales</taxon>
        <taxon>Chenopodiaceae</taxon>
        <taxon>Chenopodioideae</taxon>
        <taxon>Anserineae</taxon>
        <taxon>Spinacia</taxon>
    </lineage>
</organism>
<sequence>MDGLPVECIATIISLTNPRDACCFASISRTFNSAANSDLVWDRFLPSDYRNILAQFDGGDHHQSLLDSSTSKKHLYMNLVDTPLLIDGGMMIFWVEKSTGKKCYTISAMKLHIHCSSRYNCRVESNYVPKSRFSEVVRVMNVQRINELGERIRTSMLSPNTKYTVYFVFRVENYSWNPRFQDPLRVKVEKFSPYEIKAVRGKVYVDRPDPKRAAMLKKNVVTCYSYLDKMGAEEEEEDSVKLPEKRRDGWMEVEMGEVIINEEEEEEEENYVLFSISTNPIYSRNESHLVVQGIEIRPTNRRCNQSKSSVGQRWLCDTNLLLSYMLDKIGNFF</sequence>
<dbReference type="GeneID" id="130463960"/>
<dbReference type="RefSeq" id="XP_056689258.1">
    <property type="nucleotide sequence ID" value="XM_056833280.1"/>
</dbReference>
<dbReference type="InterPro" id="IPR025886">
    <property type="entry name" value="PP2-like"/>
</dbReference>
<dbReference type="Pfam" id="PF14299">
    <property type="entry name" value="PP2"/>
    <property type="match status" value="1"/>
</dbReference>
<name>A0ABM3R0Y9_SPIOL</name>
<reference evidence="2" key="1">
    <citation type="journal article" date="2021" name="Nat. Commun.">
        <title>Genomic analyses provide insights into spinach domestication and the genetic basis of agronomic traits.</title>
        <authorList>
            <person name="Cai X."/>
            <person name="Sun X."/>
            <person name="Xu C."/>
            <person name="Sun H."/>
            <person name="Wang X."/>
            <person name="Ge C."/>
            <person name="Zhang Z."/>
            <person name="Wang Q."/>
            <person name="Fei Z."/>
            <person name="Jiao C."/>
            <person name="Wang Q."/>
        </authorList>
    </citation>
    <scope>NUCLEOTIDE SEQUENCE [LARGE SCALE GENOMIC DNA]</scope>
    <source>
        <strain evidence="2">cv. Varoflay</strain>
    </source>
</reference>
<dbReference type="InterPro" id="IPR036047">
    <property type="entry name" value="F-box-like_dom_sf"/>
</dbReference>
<reference evidence="3" key="2">
    <citation type="submission" date="2025-08" db="UniProtKB">
        <authorList>
            <consortium name="RefSeq"/>
        </authorList>
    </citation>
    <scope>IDENTIFICATION</scope>
    <source>
        <tissue evidence="3">Leaf</tissue>
    </source>
</reference>
<dbReference type="PANTHER" id="PTHR32278:SF111">
    <property type="entry name" value="F-BOX PROTEIN PP2-B12-RELATED"/>
    <property type="match status" value="1"/>
</dbReference>
<evidence type="ECO:0000313" key="3">
    <source>
        <dbReference type="RefSeq" id="XP_056689258.1"/>
    </source>
</evidence>
<dbReference type="InterPro" id="IPR001810">
    <property type="entry name" value="F-box_dom"/>
</dbReference>
<protein>
    <submittedName>
        <fullName evidence="3">F-box protein PP2-B10-like</fullName>
    </submittedName>
</protein>
<gene>
    <name evidence="3" type="primary">LOC130463960</name>
</gene>
<dbReference type="Pfam" id="PF12937">
    <property type="entry name" value="F-box-like"/>
    <property type="match status" value="1"/>
</dbReference>
<keyword evidence="2" id="KW-1185">Reference proteome</keyword>
<dbReference type="SUPFAM" id="SSF81383">
    <property type="entry name" value="F-box domain"/>
    <property type="match status" value="1"/>
</dbReference>
<dbReference type="PANTHER" id="PTHR32278">
    <property type="entry name" value="F-BOX DOMAIN-CONTAINING PROTEIN"/>
    <property type="match status" value="1"/>
</dbReference>
<evidence type="ECO:0000313" key="2">
    <source>
        <dbReference type="Proteomes" id="UP000813463"/>
    </source>
</evidence>
<dbReference type="CDD" id="cd22162">
    <property type="entry name" value="F-box_AtSKIP3-like"/>
    <property type="match status" value="1"/>
</dbReference>
<evidence type="ECO:0000259" key="1">
    <source>
        <dbReference type="PROSITE" id="PS50181"/>
    </source>
</evidence>
<dbReference type="Proteomes" id="UP000813463">
    <property type="component" value="Chromosome 6"/>
</dbReference>
<dbReference type="Gene3D" id="1.20.1280.50">
    <property type="match status" value="1"/>
</dbReference>
<accession>A0ABM3R0Y9</accession>